<sequence length="209" mass="23841">MTDKPVKKRTPRKSNRELMQAIYGAALTILTEAGYDHVTFSSVAKRAKTARAVLYRRWQSPFALLYDAVQYFSDAQDETPESVDLTAHSLRDNLVYAVGRLRTSFQFFGTDYQFMQAFLAELSRKTPQINQIMADLRRQNLYWMDRILAQAAATGEINHPVTDDVKLVPFQLILFQAMTDPEKITDTYVENLVDQVVLPAFQAYNEGGS</sequence>
<comment type="caution">
    <text evidence="6">The sequence shown here is derived from an EMBL/GenBank/DDBJ whole genome shotgun (WGS) entry which is preliminary data.</text>
</comment>
<dbReference type="EMBL" id="QCXQ01000005">
    <property type="protein sequence ID" value="PWF99674.1"/>
    <property type="molecule type" value="Genomic_DNA"/>
</dbReference>
<dbReference type="PROSITE" id="PS50977">
    <property type="entry name" value="HTH_TETR_2"/>
    <property type="match status" value="1"/>
</dbReference>
<dbReference type="InterPro" id="IPR036271">
    <property type="entry name" value="Tet_transcr_reg_TetR-rel_C_sf"/>
</dbReference>
<dbReference type="Pfam" id="PF00440">
    <property type="entry name" value="TetR_N"/>
    <property type="match status" value="1"/>
</dbReference>
<dbReference type="InterPro" id="IPR009057">
    <property type="entry name" value="Homeodomain-like_sf"/>
</dbReference>
<proteinExistence type="predicted"/>
<feature type="DNA-binding region" description="H-T-H motif" evidence="4">
    <location>
        <begin position="39"/>
        <end position="58"/>
    </location>
</feature>
<dbReference type="Gene3D" id="1.10.357.10">
    <property type="entry name" value="Tetracycline Repressor, domain 2"/>
    <property type="match status" value="1"/>
</dbReference>
<dbReference type="RefSeq" id="WP_109250775.1">
    <property type="nucleotide sequence ID" value="NZ_QCXQ01000005.1"/>
</dbReference>
<reference evidence="6 7" key="1">
    <citation type="journal article" date="2018" name="Int. J. Syst. Evol. Microbiol.">
        <title>Lactobacillus bambusae sp. nov., isolated from a traditional fermented Ma-bamboo shoots of Taiwan.</title>
        <authorList>
            <person name="Wang L.-T."/>
        </authorList>
    </citation>
    <scope>NUCLEOTIDE SEQUENCE [LARGE SCALE GENOMIC DNA]</scope>
    <source>
        <strain evidence="6 7">BS-W1</strain>
    </source>
</reference>
<dbReference type="SUPFAM" id="SSF48498">
    <property type="entry name" value="Tetracyclin repressor-like, C-terminal domain"/>
    <property type="match status" value="1"/>
</dbReference>
<name>A0A2V1MZT5_9LACO</name>
<dbReference type="Proteomes" id="UP000245080">
    <property type="component" value="Unassembled WGS sequence"/>
</dbReference>
<accession>A0A2V1MZT5</accession>
<dbReference type="GO" id="GO:0000976">
    <property type="term" value="F:transcription cis-regulatory region binding"/>
    <property type="evidence" value="ECO:0007669"/>
    <property type="project" value="TreeGrafter"/>
</dbReference>
<dbReference type="InterPro" id="IPR050109">
    <property type="entry name" value="HTH-type_TetR-like_transc_reg"/>
</dbReference>
<feature type="domain" description="HTH tetR-type" evidence="5">
    <location>
        <begin position="16"/>
        <end position="76"/>
    </location>
</feature>
<evidence type="ECO:0000256" key="3">
    <source>
        <dbReference type="ARBA" id="ARBA00023163"/>
    </source>
</evidence>
<protein>
    <submittedName>
        <fullName evidence="6">TetR/AcrR family transcriptional regulator</fullName>
    </submittedName>
</protein>
<evidence type="ECO:0000256" key="4">
    <source>
        <dbReference type="PROSITE-ProRule" id="PRU00335"/>
    </source>
</evidence>
<dbReference type="SUPFAM" id="SSF46689">
    <property type="entry name" value="Homeodomain-like"/>
    <property type="match status" value="1"/>
</dbReference>
<keyword evidence="7" id="KW-1185">Reference proteome</keyword>
<dbReference type="Gene3D" id="1.10.10.60">
    <property type="entry name" value="Homeodomain-like"/>
    <property type="match status" value="1"/>
</dbReference>
<evidence type="ECO:0000256" key="1">
    <source>
        <dbReference type="ARBA" id="ARBA00023015"/>
    </source>
</evidence>
<keyword evidence="3" id="KW-0804">Transcription</keyword>
<dbReference type="InterPro" id="IPR001647">
    <property type="entry name" value="HTH_TetR"/>
</dbReference>
<dbReference type="PANTHER" id="PTHR30055">
    <property type="entry name" value="HTH-TYPE TRANSCRIPTIONAL REGULATOR RUTR"/>
    <property type="match status" value="1"/>
</dbReference>
<evidence type="ECO:0000259" key="5">
    <source>
        <dbReference type="PROSITE" id="PS50977"/>
    </source>
</evidence>
<dbReference type="PANTHER" id="PTHR30055:SF234">
    <property type="entry name" value="HTH-TYPE TRANSCRIPTIONAL REGULATOR BETI"/>
    <property type="match status" value="1"/>
</dbReference>
<evidence type="ECO:0000313" key="6">
    <source>
        <dbReference type="EMBL" id="PWF99674.1"/>
    </source>
</evidence>
<keyword evidence="2 4" id="KW-0238">DNA-binding</keyword>
<gene>
    <name evidence="6" type="ORF">DCM90_07615</name>
</gene>
<evidence type="ECO:0000313" key="7">
    <source>
        <dbReference type="Proteomes" id="UP000245080"/>
    </source>
</evidence>
<organism evidence="6 7">
    <name type="scientific">Levilactobacillus bambusae</name>
    <dbReference type="NCBI Taxonomy" id="2024736"/>
    <lineage>
        <taxon>Bacteria</taxon>
        <taxon>Bacillati</taxon>
        <taxon>Bacillota</taxon>
        <taxon>Bacilli</taxon>
        <taxon>Lactobacillales</taxon>
        <taxon>Lactobacillaceae</taxon>
        <taxon>Levilactobacillus</taxon>
    </lineage>
</organism>
<evidence type="ECO:0000256" key="2">
    <source>
        <dbReference type="ARBA" id="ARBA00023125"/>
    </source>
</evidence>
<dbReference type="AlphaFoldDB" id="A0A2V1MZT5"/>
<dbReference type="GO" id="GO:0003700">
    <property type="term" value="F:DNA-binding transcription factor activity"/>
    <property type="evidence" value="ECO:0007669"/>
    <property type="project" value="TreeGrafter"/>
</dbReference>
<dbReference type="OrthoDB" id="9796019at2"/>
<keyword evidence="1" id="KW-0805">Transcription regulation</keyword>